<sequence length="309" mass="34329">MPTAGAVGSVQLPMPAWEPPGDHLIPVQHMRPGDHAFVSYDDDEVRWEVMTAFVRLGLARGEKVVLFPDPWLPEAEVLARLDFTGRSTVTARERGQLVLSSMRGLIRPDLRFTPERQLGRLHSETARAAAEGFTGLRAFIDMRWVPDLHADVRVMMHRETHADALFDGRPYSEICAYDRRWFSREVLHAMDRAHPRALLERLGSLRSVRGGDGSVHFIGDADTTARRPFSTALELALSGSAGARRLTVDLTRLHLLSVGCATALITLAGRATGHDRVEVRCDRVQARTLHRLGAGSVPRLAMTEVIRPC</sequence>
<evidence type="ECO:0000313" key="3">
    <source>
        <dbReference type="Proteomes" id="UP000286746"/>
    </source>
</evidence>
<protein>
    <recommendedName>
        <fullName evidence="1">MEDS domain-containing protein</fullName>
    </recommendedName>
</protein>
<comment type="caution">
    <text evidence="2">The sequence shown here is derived from an EMBL/GenBank/DDBJ whole genome shotgun (WGS) entry which is preliminary data.</text>
</comment>
<dbReference type="Proteomes" id="UP000286746">
    <property type="component" value="Unassembled WGS sequence"/>
</dbReference>
<dbReference type="InterPro" id="IPR025847">
    <property type="entry name" value="MEDS_domain"/>
</dbReference>
<proteinExistence type="predicted"/>
<dbReference type="Pfam" id="PF14417">
    <property type="entry name" value="MEDS"/>
    <property type="match status" value="1"/>
</dbReference>
<organism evidence="2 3">
    <name type="scientific">Streptomyces paromomycinus</name>
    <name type="common">Streptomyces rimosus subsp. paromomycinus</name>
    <dbReference type="NCBI Taxonomy" id="92743"/>
    <lineage>
        <taxon>Bacteria</taxon>
        <taxon>Bacillati</taxon>
        <taxon>Actinomycetota</taxon>
        <taxon>Actinomycetes</taxon>
        <taxon>Kitasatosporales</taxon>
        <taxon>Streptomycetaceae</taxon>
        <taxon>Streptomyces</taxon>
    </lineage>
</organism>
<reference evidence="2 3" key="1">
    <citation type="submission" date="2018-11" db="EMBL/GenBank/DDBJ databases">
        <title>Whole genome sequence of Streptomyces paromomycinus NBRC 15454(T).</title>
        <authorList>
            <person name="Komaki H."/>
            <person name="Tamura T."/>
        </authorList>
    </citation>
    <scope>NUCLEOTIDE SEQUENCE [LARGE SCALE GENOMIC DNA]</scope>
    <source>
        <strain evidence="2 3">NBRC 15454</strain>
    </source>
</reference>
<feature type="domain" description="MEDS" evidence="1">
    <location>
        <begin position="34"/>
        <end position="195"/>
    </location>
</feature>
<dbReference type="AlphaFoldDB" id="A0A401WDH6"/>
<name>A0A401WDH6_STREY</name>
<accession>A0A401WDH6</accession>
<evidence type="ECO:0000313" key="2">
    <source>
        <dbReference type="EMBL" id="GCD47341.1"/>
    </source>
</evidence>
<gene>
    <name evidence="2" type="ORF">GKJPGBOP_07107</name>
</gene>
<dbReference type="EMBL" id="BHZD01000001">
    <property type="protein sequence ID" value="GCD47341.1"/>
    <property type="molecule type" value="Genomic_DNA"/>
</dbReference>
<keyword evidence="3" id="KW-1185">Reference proteome</keyword>
<evidence type="ECO:0000259" key="1">
    <source>
        <dbReference type="Pfam" id="PF14417"/>
    </source>
</evidence>